<proteinExistence type="predicted"/>
<protein>
    <submittedName>
        <fullName evidence="2">Uncharacterized protein</fullName>
    </submittedName>
</protein>
<feature type="compositionally biased region" description="Basic residues" evidence="1">
    <location>
        <begin position="53"/>
        <end position="62"/>
    </location>
</feature>
<evidence type="ECO:0000313" key="3">
    <source>
        <dbReference type="Proteomes" id="UP000464178"/>
    </source>
</evidence>
<organism evidence="2 3">
    <name type="scientific">Gemmata massiliana</name>
    <dbReference type="NCBI Taxonomy" id="1210884"/>
    <lineage>
        <taxon>Bacteria</taxon>
        <taxon>Pseudomonadati</taxon>
        <taxon>Planctomycetota</taxon>
        <taxon>Planctomycetia</taxon>
        <taxon>Gemmatales</taxon>
        <taxon>Gemmataceae</taxon>
        <taxon>Gemmata</taxon>
    </lineage>
</organism>
<reference evidence="2 3" key="1">
    <citation type="submission" date="2019-05" db="EMBL/GenBank/DDBJ databases">
        <authorList>
            <consortium name="Science for Life Laboratories"/>
        </authorList>
    </citation>
    <scope>NUCLEOTIDE SEQUENCE [LARGE SCALE GENOMIC DNA]</scope>
    <source>
        <strain evidence="2">Soil9</strain>
    </source>
</reference>
<sequence length="191" mass="21383">MQPEAGADSAASIRPRLVNRGDVRRVLYRLPELLAASIRPRLVNRGDVAGNARRPRRNKASIRPRLVNRGDANSRSRRGPNPTPRRFNSATVGEPWRQLQRTAADVKTTIGASIRPRLVNRGDMRISDFSAEQIKASIRPRLVNRGDTARCWARSSGRTASIRPRLVNRGDLADEHLHGASDYELQFGHGW</sequence>
<gene>
    <name evidence="2" type="ORF">SOIL9_78840</name>
</gene>
<evidence type="ECO:0000313" key="2">
    <source>
        <dbReference type="EMBL" id="VTS01335.1"/>
    </source>
</evidence>
<feature type="region of interest" description="Disordered" evidence="1">
    <location>
        <begin position="49"/>
        <end position="94"/>
    </location>
</feature>
<dbReference type="AlphaFoldDB" id="A0A6P2DHE6"/>
<keyword evidence="3" id="KW-1185">Reference proteome</keyword>
<name>A0A6P2DHE6_9BACT</name>
<dbReference type="Proteomes" id="UP000464178">
    <property type="component" value="Chromosome"/>
</dbReference>
<accession>A0A6P2DHE6</accession>
<evidence type="ECO:0000256" key="1">
    <source>
        <dbReference type="SAM" id="MobiDB-lite"/>
    </source>
</evidence>
<dbReference type="KEGG" id="gms:SOIL9_78840"/>
<dbReference type="EMBL" id="LR593886">
    <property type="protein sequence ID" value="VTS01335.1"/>
    <property type="molecule type" value="Genomic_DNA"/>
</dbReference>